<comment type="caution">
    <text evidence="3">The sequence shown here is derived from an EMBL/GenBank/DDBJ whole genome shotgun (WGS) entry which is preliminary data.</text>
</comment>
<feature type="domain" description="CN hydrolase" evidence="2">
    <location>
        <begin position="1"/>
        <end position="234"/>
    </location>
</feature>
<dbReference type="PROSITE" id="PS50263">
    <property type="entry name" value="CN_HYDROLASE"/>
    <property type="match status" value="1"/>
</dbReference>
<dbReference type="Gene3D" id="3.60.110.10">
    <property type="entry name" value="Carbon-nitrogen hydrolase"/>
    <property type="match status" value="1"/>
</dbReference>
<accession>A0ABT8WQ51</accession>
<name>A0ABT8WQ51_9FLAO</name>
<organism evidence="3 4">
    <name type="scientific">Flavivirga jejuensis</name>
    <dbReference type="NCBI Taxonomy" id="870487"/>
    <lineage>
        <taxon>Bacteria</taxon>
        <taxon>Pseudomonadati</taxon>
        <taxon>Bacteroidota</taxon>
        <taxon>Flavobacteriia</taxon>
        <taxon>Flavobacteriales</taxon>
        <taxon>Flavobacteriaceae</taxon>
        <taxon>Flavivirga</taxon>
    </lineage>
</organism>
<dbReference type="Pfam" id="PF00795">
    <property type="entry name" value="CN_hydrolase"/>
    <property type="match status" value="1"/>
</dbReference>
<proteinExistence type="predicted"/>
<evidence type="ECO:0000313" key="4">
    <source>
        <dbReference type="Proteomes" id="UP001176806"/>
    </source>
</evidence>
<dbReference type="InterPro" id="IPR003010">
    <property type="entry name" value="C-N_Hydrolase"/>
</dbReference>
<dbReference type="GO" id="GO:0016787">
    <property type="term" value="F:hydrolase activity"/>
    <property type="evidence" value="ECO:0007669"/>
    <property type="project" value="UniProtKB-KW"/>
</dbReference>
<evidence type="ECO:0000259" key="2">
    <source>
        <dbReference type="PROSITE" id="PS50263"/>
    </source>
</evidence>
<dbReference type="Proteomes" id="UP001176806">
    <property type="component" value="Unassembled WGS sequence"/>
</dbReference>
<keyword evidence="1 3" id="KW-0378">Hydrolase</keyword>
<keyword evidence="4" id="KW-1185">Reference proteome</keyword>
<dbReference type="EMBL" id="JAUOEL010000004">
    <property type="protein sequence ID" value="MDO5975042.1"/>
    <property type="molecule type" value="Genomic_DNA"/>
</dbReference>
<evidence type="ECO:0000256" key="1">
    <source>
        <dbReference type="ARBA" id="ARBA00022801"/>
    </source>
</evidence>
<dbReference type="PANTHER" id="PTHR43674">
    <property type="entry name" value="NITRILASE C965.09-RELATED"/>
    <property type="match status" value="1"/>
</dbReference>
<dbReference type="SUPFAM" id="SSF56317">
    <property type="entry name" value="Carbon-nitrogen hydrolase"/>
    <property type="match status" value="1"/>
</dbReference>
<sequence length="250" mass="27885">MKICVAQTEPIKGDILKNIENHKKLIDLSIKNGSDIIVFPELSLTGYEPELARKLATTKDDKRFDEFQKISDLNKIIIGVGLPTKSETGICISMILFQPNKSRMTYSKEFLHPGEEIHFVAGKNLPPITFKNNKLAFAICYETSIPEHSEKAFKNGANVYIASVLNSVNGVNKDINRISDISKKYEMVAVMTNFIGKSGNYDCAGKSSIWNNKGVLIEQLDNSKEGIAIVDTNTQKTIKIQLDKTIDKID</sequence>
<reference evidence="3" key="1">
    <citation type="submission" date="2023-07" db="EMBL/GenBank/DDBJ databases">
        <title>Two novel species in the genus Flavivirga.</title>
        <authorList>
            <person name="Kwon K."/>
        </authorList>
    </citation>
    <scope>NUCLEOTIDE SEQUENCE</scope>
    <source>
        <strain evidence="3">KACC 14158</strain>
    </source>
</reference>
<dbReference type="InterPro" id="IPR036526">
    <property type="entry name" value="C-N_Hydrolase_sf"/>
</dbReference>
<dbReference type="PANTHER" id="PTHR43674:SF2">
    <property type="entry name" value="BETA-UREIDOPROPIONASE"/>
    <property type="match status" value="1"/>
</dbReference>
<dbReference type="CDD" id="cd07197">
    <property type="entry name" value="nitrilase"/>
    <property type="match status" value="1"/>
</dbReference>
<evidence type="ECO:0000313" key="3">
    <source>
        <dbReference type="EMBL" id="MDO5975042.1"/>
    </source>
</evidence>
<gene>
    <name evidence="3" type="ORF">Q4Q40_12655</name>
</gene>
<dbReference type="InterPro" id="IPR050345">
    <property type="entry name" value="Aliph_Amidase/BUP"/>
</dbReference>
<dbReference type="RefSeq" id="WP_303302209.1">
    <property type="nucleotide sequence ID" value="NZ_BAABDA010000035.1"/>
</dbReference>
<protein>
    <submittedName>
        <fullName evidence="3">Carbon-nitrogen hydrolase family protein</fullName>
    </submittedName>
</protein>